<keyword evidence="1" id="KW-1133">Transmembrane helix</keyword>
<dbReference type="Pfam" id="PF05656">
    <property type="entry name" value="DUF805"/>
    <property type="match status" value="1"/>
</dbReference>
<sequence>MNWFLDAFKYKYLDFTGRARRTEYWMFMLFHFLIIFVLAFLYAILEDVGMSQIGMFLLVVYVLMSLLPALALTIRRLHDTGRSGWYYLLSFIPYIGGIIIFIFTVMDSEMGQNKWGPNPKSAHTDEINEIGKPLDF</sequence>
<evidence type="ECO:0000313" key="2">
    <source>
        <dbReference type="EMBL" id="TDU39442.1"/>
    </source>
</evidence>
<evidence type="ECO:0000256" key="1">
    <source>
        <dbReference type="SAM" id="Phobius"/>
    </source>
</evidence>
<accession>A0A4R7PYF7</accession>
<dbReference type="InterPro" id="IPR008523">
    <property type="entry name" value="DUF805"/>
</dbReference>
<reference evidence="2 3" key="1">
    <citation type="submission" date="2019-03" db="EMBL/GenBank/DDBJ databases">
        <title>Genomic Encyclopedia of Archaeal and Bacterial Type Strains, Phase II (KMG-II): from individual species to whole genera.</title>
        <authorList>
            <person name="Goeker M."/>
        </authorList>
    </citation>
    <scope>NUCLEOTIDE SEQUENCE [LARGE SCALE GENOMIC DNA]</scope>
    <source>
        <strain evidence="2 3">DSM 28135</strain>
    </source>
</reference>
<comment type="caution">
    <text evidence="2">The sequence shown here is derived from an EMBL/GenBank/DDBJ whole genome shotgun (WGS) entry which is preliminary data.</text>
</comment>
<organism evidence="2 3">
    <name type="scientific">Gelidibacter sediminis</name>
    <dbReference type="NCBI Taxonomy" id="1608710"/>
    <lineage>
        <taxon>Bacteria</taxon>
        <taxon>Pseudomonadati</taxon>
        <taxon>Bacteroidota</taxon>
        <taxon>Flavobacteriia</taxon>
        <taxon>Flavobacteriales</taxon>
        <taxon>Flavobacteriaceae</taxon>
        <taxon>Gelidibacter</taxon>
    </lineage>
</organism>
<dbReference type="AlphaFoldDB" id="A0A4R7PYF7"/>
<proteinExistence type="predicted"/>
<dbReference type="Proteomes" id="UP000294689">
    <property type="component" value="Unassembled WGS sequence"/>
</dbReference>
<gene>
    <name evidence="2" type="ORF">BXY82_1466</name>
</gene>
<dbReference type="PANTHER" id="PTHR34980">
    <property type="entry name" value="INNER MEMBRANE PROTEIN-RELATED-RELATED"/>
    <property type="match status" value="1"/>
</dbReference>
<feature type="transmembrane region" description="Helical" evidence="1">
    <location>
        <begin position="24"/>
        <end position="45"/>
    </location>
</feature>
<feature type="transmembrane region" description="Helical" evidence="1">
    <location>
        <begin position="85"/>
        <end position="106"/>
    </location>
</feature>
<keyword evidence="3" id="KW-1185">Reference proteome</keyword>
<dbReference type="RefSeq" id="WP_133757522.1">
    <property type="nucleotide sequence ID" value="NZ_SOBW01000008.1"/>
</dbReference>
<evidence type="ECO:0000313" key="3">
    <source>
        <dbReference type="Proteomes" id="UP000294689"/>
    </source>
</evidence>
<dbReference type="GO" id="GO:0005886">
    <property type="term" value="C:plasma membrane"/>
    <property type="evidence" value="ECO:0007669"/>
    <property type="project" value="TreeGrafter"/>
</dbReference>
<keyword evidence="1" id="KW-0472">Membrane</keyword>
<feature type="transmembrane region" description="Helical" evidence="1">
    <location>
        <begin position="51"/>
        <end position="73"/>
    </location>
</feature>
<protein>
    <submittedName>
        <fullName evidence="2">Uncharacterized membrane protein YhaH (DUF805 family)</fullName>
    </submittedName>
</protein>
<name>A0A4R7PYF7_9FLAO</name>
<dbReference type="PANTHER" id="PTHR34980:SF2">
    <property type="entry name" value="INNER MEMBRANE PROTEIN YHAH-RELATED"/>
    <property type="match status" value="1"/>
</dbReference>
<dbReference type="OrthoDB" id="9812349at2"/>
<keyword evidence="1" id="KW-0812">Transmembrane</keyword>
<dbReference type="EMBL" id="SOBW01000008">
    <property type="protein sequence ID" value="TDU39442.1"/>
    <property type="molecule type" value="Genomic_DNA"/>
</dbReference>